<dbReference type="Proteomes" id="UP001153678">
    <property type="component" value="Unassembled WGS sequence"/>
</dbReference>
<accession>A0A9W4TE62</accession>
<sequence>KEINNTPLDEPVMKLNTEPITDEAIIDNFMKAIAYTTATTYLIP</sequence>
<dbReference type="EMBL" id="CAMKVN010023666">
    <property type="protein sequence ID" value="CAI2200203.1"/>
    <property type="molecule type" value="Genomic_DNA"/>
</dbReference>
<gene>
    <name evidence="1" type="ORF">FWILDA_LOCUS19453</name>
</gene>
<protein>
    <submittedName>
        <fullName evidence="1">19130_t:CDS:1</fullName>
    </submittedName>
</protein>
<reference evidence="1" key="1">
    <citation type="submission" date="2022-08" db="EMBL/GenBank/DDBJ databases">
        <authorList>
            <person name="Kallberg Y."/>
            <person name="Tangrot J."/>
            <person name="Rosling A."/>
        </authorList>
    </citation>
    <scope>NUCLEOTIDE SEQUENCE</scope>
    <source>
        <strain evidence="1">Wild A</strain>
    </source>
</reference>
<dbReference type="AlphaFoldDB" id="A0A9W4TE62"/>
<evidence type="ECO:0000313" key="1">
    <source>
        <dbReference type="EMBL" id="CAI2200203.1"/>
    </source>
</evidence>
<keyword evidence="2" id="KW-1185">Reference proteome</keyword>
<organism evidence="1 2">
    <name type="scientific">Funneliformis geosporum</name>
    <dbReference type="NCBI Taxonomy" id="1117311"/>
    <lineage>
        <taxon>Eukaryota</taxon>
        <taxon>Fungi</taxon>
        <taxon>Fungi incertae sedis</taxon>
        <taxon>Mucoromycota</taxon>
        <taxon>Glomeromycotina</taxon>
        <taxon>Glomeromycetes</taxon>
        <taxon>Glomerales</taxon>
        <taxon>Glomeraceae</taxon>
        <taxon>Funneliformis</taxon>
    </lineage>
</organism>
<name>A0A9W4TE62_9GLOM</name>
<comment type="caution">
    <text evidence="1">The sequence shown here is derived from an EMBL/GenBank/DDBJ whole genome shotgun (WGS) entry which is preliminary data.</text>
</comment>
<evidence type="ECO:0000313" key="2">
    <source>
        <dbReference type="Proteomes" id="UP001153678"/>
    </source>
</evidence>
<feature type="non-terminal residue" evidence="1">
    <location>
        <position position="1"/>
    </location>
</feature>
<proteinExistence type="predicted"/>